<dbReference type="AlphaFoldDB" id="A0A177WDI1"/>
<dbReference type="InterPro" id="IPR052275">
    <property type="entry name" value="Mt_Fe-S_assembly_factor"/>
</dbReference>
<dbReference type="Pfam" id="PF01722">
    <property type="entry name" value="BolA"/>
    <property type="match status" value="1"/>
</dbReference>
<evidence type="ECO:0000313" key="3">
    <source>
        <dbReference type="EMBL" id="OAJ37836.1"/>
    </source>
</evidence>
<dbReference type="PANTHER" id="PTHR46188:SF1">
    <property type="entry name" value="BOLA-LIKE PROTEIN 3"/>
    <property type="match status" value="1"/>
</dbReference>
<dbReference type="OrthoDB" id="203381at2759"/>
<sequence>MNQAHSGKLMALFAHSAKAKSIRLLPLDYTRRTLGTYAASTLDNRPMVAPLKPEYTPGERMIHEKLANQLQATRLNVKDISGGCGSMYAVEVASPMFYGISLVKQHRIVTDLLRDDIKAMHGIQINTSASQTDE</sequence>
<evidence type="ECO:0008006" key="5">
    <source>
        <dbReference type="Google" id="ProtNLM"/>
    </source>
</evidence>
<dbReference type="InterPro" id="IPR002634">
    <property type="entry name" value="BolA"/>
</dbReference>
<dbReference type="PANTHER" id="PTHR46188">
    <property type="entry name" value="BOLA-LIKE PROTEIN 3"/>
    <property type="match status" value="1"/>
</dbReference>
<proteinExistence type="inferred from homology"/>
<dbReference type="eggNOG" id="KOG3348">
    <property type="taxonomic scope" value="Eukaryota"/>
</dbReference>
<dbReference type="VEuPathDB" id="FungiDB:BDEG_21812"/>
<dbReference type="STRING" id="403673.A0A177WDI1"/>
<dbReference type="EMBL" id="DS022301">
    <property type="protein sequence ID" value="OAJ37836.1"/>
    <property type="molecule type" value="Genomic_DNA"/>
</dbReference>
<accession>A0A177WDI1</accession>
<reference evidence="3 4" key="1">
    <citation type="submission" date="2006-10" db="EMBL/GenBank/DDBJ databases">
        <title>The Genome Sequence of Batrachochytrium dendrobatidis JEL423.</title>
        <authorList>
            <consortium name="The Broad Institute Genome Sequencing Platform"/>
            <person name="Birren B."/>
            <person name="Lander E."/>
            <person name="Galagan J."/>
            <person name="Cuomo C."/>
            <person name="Devon K."/>
            <person name="Jaffe D."/>
            <person name="Butler J."/>
            <person name="Alvarez P."/>
            <person name="Gnerre S."/>
            <person name="Grabherr M."/>
            <person name="Kleber M."/>
            <person name="Mauceli E."/>
            <person name="Brockman W."/>
            <person name="Young S."/>
            <person name="LaButti K."/>
            <person name="Sykes S."/>
            <person name="DeCaprio D."/>
            <person name="Crawford M."/>
            <person name="Koehrsen M."/>
            <person name="Engels R."/>
            <person name="Montgomery P."/>
            <person name="Pearson M."/>
            <person name="Howarth C."/>
            <person name="Larson L."/>
            <person name="White J."/>
            <person name="O'Leary S."/>
            <person name="Kodira C."/>
            <person name="Zeng Q."/>
            <person name="Yandava C."/>
            <person name="Alvarado L."/>
            <person name="Longcore J."/>
            <person name="James T."/>
        </authorList>
    </citation>
    <scope>NUCLEOTIDE SEQUENCE [LARGE SCALE GENOMIC DNA]</scope>
    <source>
        <strain evidence="3 4">JEL423</strain>
    </source>
</reference>
<organism evidence="3 4">
    <name type="scientific">Batrachochytrium dendrobatidis (strain JEL423)</name>
    <dbReference type="NCBI Taxonomy" id="403673"/>
    <lineage>
        <taxon>Eukaryota</taxon>
        <taxon>Fungi</taxon>
        <taxon>Fungi incertae sedis</taxon>
        <taxon>Chytridiomycota</taxon>
        <taxon>Chytridiomycota incertae sedis</taxon>
        <taxon>Chytridiomycetes</taxon>
        <taxon>Rhizophydiales</taxon>
        <taxon>Rhizophydiales incertae sedis</taxon>
        <taxon>Batrachochytrium</taxon>
    </lineage>
</organism>
<evidence type="ECO:0000313" key="4">
    <source>
        <dbReference type="Proteomes" id="UP000077115"/>
    </source>
</evidence>
<protein>
    <recommendedName>
        <fullName evidence="5">Bola-like protein</fullName>
    </recommendedName>
</protein>
<dbReference type="Gene3D" id="3.30.300.90">
    <property type="entry name" value="BolA-like"/>
    <property type="match status" value="1"/>
</dbReference>
<dbReference type="Proteomes" id="UP000077115">
    <property type="component" value="Unassembled WGS sequence"/>
</dbReference>
<reference evidence="3 4" key="2">
    <citation type="submission" date="2016-05" db="EMBL/GenBank/DDBJ databases">
        <title>Lineage-specific infection strategies underlie the spectrum of fungal disease in amphibians.</title>
        <authorList>
            <person name="Cuomo C.A."/>
            <person name="Farrer R.A."/>
            <person name="James T."/>
            <person name="Longcore J."/>
            <person name="Birren B."/>
        </authorList>
    </citation>
    <scope>NUCLEOTIDE SEQUENCE [LARGE SCALE GENOMIC DNA]</scope>
    <source>
        <strain evidence="3 4">JEL423</strain>
    </source>
</reference>
<evidence type="ECO:0000256" key="2">
    <source>
        <dbReference type="RuleBase" id="RU003860"/>
    </source>
</evidence>
<dbReference type="InterPro" id="IPR036065">
    <property type="entry name" value="BolA-like_sf"/>
</dbReference>
<gene>
    <name evidence="3" type="ORF">BDEG_21812</name>
</gene>
<comment type="similarity">
    <text evidence="1 2">Belongs to the BolA/IbaG family.</text>
</comment>
<evidence type="ECO:0000256" key="1">
    <source>
        <dbReference type="ARBA" id="ARBA00005578"/>
    </source>
</evidence>
<name>A0A177WDI1_BATDL</name>
<dbReference type="SUPFAM" id="SSF82657">
    <property type="entry name" value="BolA-like"/>
    <property type="match status" value="1"/>
</dbReference>
<dbReference type="GO" id="GO:0005759">
    <property type="term" value="C:mitochondrial matrix"/>
    <property type="evidence" value="ECO:0007669"/>
    <property type="project" value="TreeGrafter"/>
</dbReference>